<keyword evidence="1" id="KW-0539">Nucleus</keyword>
<dbReference type="EMBL" id="AMGV01000002">
    <property type="protein sequence ID" value="KEF61797.1"/>
    <property type="molecule type" value="Genomic_DNA"/>
</dbReference>
<evidence type="ECO:0000313" key="5">
    <source>
        <dbReference type="EMBL" id="KEF61797.1"/>
    </source>
</evidence>
<dbReference type="GO" id="GO:0008270">
    <property type="term" value="F:zinc ion binding"/>
    <property type="evidence" value="ECO:0007669"/>
    <property type="project" value="InterPro"/>
</dbReference>
<dbReference type="OrthoDB" id="4109707at2759"/>
<dbReference type="InterPro" id="IPR007219">
    <property type="entry name" value="XnlR_reg_dom"/>
</dbReference>
<dbReference type="HOGENOM" id="CLU_039650_0_0_1"/>
<keyword evidence="3" id="KW-0812">Transmembrane</keyword>
<reference evidence="5 6" key="1">
    <citation type="submission" date="2013-03" db="EMBL/GenBank/DDBJ databases">
        <title>The Genome Sequence of Exophiala aquamarina CBS 119918.</title>
        <authorList>
            <consortium name="The Broad Institute Genomics Platform"/>
            <person name="Cuomo C."/>
            <person name="de Hoog S."/>
            <person name="Gorbushina A."/>
            <person name="Walker B."/>
            <person name="Young S.K."/>
            <person name="Zeng Q."/>
            <person name="Gargeya S."/>
            <person name="Fitzgerald M."/>
            <person name="Haas B."/>
            <person name="Abouelleil A."/>
            <person name="Allen A.W."/>
            <person name="Alvarado L."/>
            <person name="Arachchi H.M."/>
            <person name="Berlin A.M."/>
            <person name="Chapman S.B."/>
            <person name="Gainer-Dewar J."/>
            <person name="Goldberg J."/>
            <person name="Griggs A."/>
            <person name="Gujja S."/>
            <person name="Hansen M."/>
            <person name="Howarth C."/>
            <person name="Imamovic A."/>
            <person name="Ireland A."/>
            <person name="Larimer J."/>
            <person name="McCowan C."/>
            <person name="Murphy C."/>
            <person name="Pearson M."/>
            <person name="Poon T.W."/>
            <person name="Priest M."/>
            <person name="Roberts A."/>
            <person name="Saif S."/>
            <person name="Shea T."/>
            <person name="Sisk P."/>
            <person name="Sykes S."/>
            <person name="Wortman J."/>
            <person name="Nusbaum C."/>
            <person name="Birren B."/>
        </authorList>
    </citation>
    <scope>NUCLEOTIDE SEQUENCE [LARGE SCALE GENOMIC DNA]</scope>
    <source>
        <strain evidence="5 6">CBS 119918</strain>
    </source>
</reference>
<dbReference type="RefSeq" id="XP_013264387.1">
    <property type="nucleotide sequence ID" value="XM_013408933.1"/>
</dbReference>
<dbReference type="VEuPathDB" id="FungiDB:A1O9_03367"/>
<evidence type="ECO:0000256" key="3">
    <source>
        <dbReference type="SAM" id="Phobius"/>
    </source>
</evidence>
<organism evidence="5 6">
    <name type="scientific">Exophiala aquamarina CBS 119918</name>
    <dbReference type="NCBI Taxonomy" id="1182545"/>
    <lineage>
        <taxon>Eukaryota</taxon>
        <taxon>Fungi</taxon>
        <taxon>Dikarya</taxon>
        <taxon>Ascomycota</taxon>
        <taxon>Pezizomycotina</taxon>
        <taxon>Eurotiomycetes</taxon>
        <taxon>Chaetothyriomycetidae</taxon>
        <taxon>Chaetothyriales</taxon>
        <taxon>Herpotrichiellaceae</taxon>
        <taxon>Exophiala</taxon>
    </lineage>
</organism>
<dbReference type="AlphaFoldDB" id="A0A072PQ21"/>
<comment type="caution">
    <text evidence="5">The sequence shown here is derived from an EMBL/GenBank/DDBJ whole genome shotgun (WGS) entry which is preliminary data.</text>
</comment>
<keyword evidence="6" id="KW-1185">Reference proteome</keyword>
<dbReference type="CDD" id="cd12148">
    <property type="entry name" value="fungal_TF_MHR"/>
    <property type="match status" value="1"/>
</dbReference>
<gene>
    <name evidence="5" type="ORF">A1O9_03367</name>
</gene>
<protein>
    <recommendedName>
        <fullName evidence="4">Xylanolytic transcriptional activator regulatory domain-containing protein</fullName>
    </recommendedName>
</protein>
<proteinExistence type="predicted"/>
<evidence type="ECO:0000256" key="1">
    <source>
        <dbReference type="ARBA" id="ARBA00023242"/>
    </source>
</evidence>
<keyword evidence="3" id="KW-0472">Membrane</keyword>
<evidence type="ECO:0000256" key="2">
    <source>
        <dbReference type="SAM" id="MobiDB-lite"/>
    </source>
</evidence>
<dbReference type="GO" id="GO:0006351">
    <property type="term" value="P:DNA-templated transcription"/>
    <property type="evidence" value="ECO:0007669"/>
    <property type="project" value="InterPro"/>
</dbReference>
<sequence length="499" mass="55445">MLSITSPESSWPGERDASRRDVEVANEIPEPGLLSDFKRALLASPDALGINRLMHMELGSRAPQQKRFTFPAALLSHFPTLPSHTDLANLRLVFSTFCSGHVLMSRMPLPPPSREAIAPPLRLAQACLGSVYSRRGMEEARDLFHAGANLWAVILEVDNSEARSIEMLVACTLLSWYGVLCSDAGVLSRSGLQLSSNTTIARRMRLNDPSQLEEFLGPRVSSYSASVWCLWLSDITHSLHTGLATNFSSRELWTKMPSSQVEFQDTYNSLLHEQDYDDYQSNLPTDLTSADDAVLLLMAIISDAIYLRQSLGWLVPTDDTRRGNNPFVPLTPSTELARMQKLLSKGLDRWQSQFQDLVSADVMAFYHYCRLYISCPDLPALSPLAGYPSHCRNSGFQSRPNTGNRIKISDQAVQQAWQVLDHAASRARADEQLCPLWLPIVVFHAGLVIWASLGLVGAEQSERHGSKRALLAFKVELEGMPWPCCAEMASVLESLMTNV</sequence>
<keyword evidence="3" id="KW-1133">Transmembrane helix</keyword>
<dbReference type="Pfam" id="PF04082">
    <property type="entry name" value="Fungal_trans"/>
    <property type="match status" value="1"/>
</dbReference>
<feature type="transmembrane region" description="Helical" evidence="3">
    <location>
        <begin position="436"/>
        <end position="458"/>
    </location>
</feature>
<dbReference type="Proteomes" id="UP000027920">
    <property type="component" value="Unassembled WGS sequence"/>
</dbReference>
<evidence type="ECO:0000259" key="4">
    <source>
        <dbReference type="Pfam" id="PF04082"/>
    </source>
</evidence>
<feature type="domain" description="Xylanolytic transcriptional activator regulatory" evidence="4">
    <location>
        <begin position="121"/>
        <end position="276"/>
    </location>
</feature>
<dbReference type="GO" id="GO:0003677">
    <property type="term" value="F:DNA binding"/>
    <property type="evidence" value="ECO:0007669"/>
    <property type="project" value="InterPro"/>
</dbReference>
<accession>A0A072PQ21</accession>
<dbReference type="GeneID" id="25278303"/>
<name>A0A072PQ21_9EURO</name>
<feature type="region of interest" description="Disordered" evidence="2">
    <location>
        <begin position="1"/>
        <end position="21"/>
    </location>
</feature>
<evidence type="ECO:0000313" key="6">
    <source>
        <dbReference type="Proteomes" id="UP000027920"/>
    </source>
</evidence>